<sequence>MSAREQHGTQAVGILGGMGPAAGADFVRLFVQACTERMGLLGIPVHDQAYPEHWLAQVPIPDRTAALRDSRPGAHQPAEPMLQVTGRLAALGVRVLAIACNTAHAWHGLLQQRFPQLLVLHGVQEVVAELAARKVRGVGLLATQGTYDAGLYQRALECCGIDCFVPAAHEREQLMQGIYDGVKAGNHALARERFEAVALALRQRCAVSTLIMGCTEIPLALSEHPRLEGLALLNPSAVLAAALARHAYCNACGPGAANAAPALPRTAVRPPSVPPVSASKPTP</sequence>
<gene>
    <name evidence="3" type="ORF">D5039_13100</name>
</gene>
<dbReference type="RefSeq" id="WP_265282471.1">
    <property type="nucleotide sequence ID" value="NZ_QZCW01000002.1"/>
</dbReference>
<dbReference type="PANTHER" id="PTHR21198:SF7">
    <property type="entry name" value="ASPARTATE-GLUTAMATE RACEMASE FAMILY"/>
    <property type="match status" value="1"/>
</dbReference>
<evidence type="ECO:0000256" key="1">
    <source>
        <dbReference type="ARBA" id="ARBA00007847"/>
    </source>
</evidence>
<dbReference type="NCBIfam" id="TIGR00035">
    <property type="entry name" value="asp_race"/>
    <property type="match status" value="1"/>
</dbReference>
<dbReference type="InterPro" id="IPR015942">
    <property type="entry name" value="Asp/Glu/hydantoin_racemase"/>
</dbReference>
<dbReference type="PROSITE" id="PS00923">
    <property type="entry name" value="ASP_GLU_RACEMASE_1"/>
    <property type="match status" value="1"/>
</dbReference>
<evidence type="ECO:0000313" key="4">
    <source>
        <dbReference type="Proteomes" id="UP001208935"/>
    </source>
</evidence>
<dbReference type="EMBL" id="QZCW01000002">
    <property type="protein sequence ID" value="MCW5322052.1"/>
    <property type="molecule type" value="Genomic_DNA"/>
</dbReference>
<accession>A0ABT3KUN8</accession>
<dbReference type="Gene3D" id="3.40.50.1860">
    <property type="match status" value="2"/>
</dbReference>
<dbReference type="InterPro" id="IPR004380">
    <property type="entry name" value="Asp_race"/>
</dbReference>
<dbReference type="PANTHER" id="PTHR21198">
    <property type="entry name" value="GLUTAMATE RACEMASE"/>
    <property type="match status" value="1"/>
</dbReference>
<evidence type="ECO:0000256" key="2">
    <source>
        <dbReference type="ARBA" id="ARBA00023235"/>
    </source>
</evidence>
<dbReference type="InterPro" id="IPR001920">
    <property type="entry name" value="Asp/Glu_race"/>
</dbReference>
<evidence type="ECO:0000313" key="3">
    <source>
        <dbReference type="EMBL" id="MCW5322052.1"/>
    </source>
</evidence>
<organism evidence="3 4">
    <name type="scientific">Verminephrobacter aporrectodeae subsp. tuberculatae</name>
    <dbReference type="NCBI Taxonomy" id="1110392"/>
    <lineage>
        <taxon>Bacteria</taxon>
        <taxon>Pseudomonadati</taxon>
        <taxon>Pseudomonadota</taxon>
        <taxon>Betaproteobacteria</taxon>
        <taxon>Burkholderiales</taxon>
        <taxon>Comamonadaceae</taxon>
        <taxon>Verminephrobacter</taxon>
    </lineage>
</organism>
<reference evidence="4" key="1">
    <citation type="submission" date="2023-07" db="EMBL/GenBank/DDBJ databases">
        <title>Verminephrobacter genomes.</title>
        <authorList>
            <person name="Lund M.B."/>
        </authorList>
    </citation>
    <scope>NUCLEOTIDE SEQUENCE [LARGE SCALE GENOMIC DNA]</scope>
    <source>
        <strain evidence="4">AtM5-05</strain>
    </source>
</reference>
<comment type="similarity">
    <text evidence="1">Belongs to the aspartate/glutamate racemases family.</text>
</comment>
<keyword evidence="4" id="KW-1185">Reference proteome</keyword>
<dbReference type="SUPFAM" id="SSF53681">
    <property type="entry name" value="Aspartate/glutamate racemase"/>
    <property type="match status" value="2"/>
</dbReference>
<comment type="caution">
    <text evidence="3">The sequence shown here is derived from an EMBL/GenBank/DDBJ whole genome shotgun (WGS) entry which is preliminary data.</text>
</comment>
<keyword evidence="2" id="KW-0413">Isomerase</keyword>
<dbReference type="Proteomes" id="UP001208935">
    <property type="component" value="Unassembled WGS sequence"/>
</dbReference>
<dbReference type="Pfam" id="PF01177">
    <property type="entry name" value="Asp_Glu_race"/>
    <property type="match status" value="1"/>
</dbReference>
<protein>
    <submittedName>
        <fullName evidence="3">Aspartate/glutamate racemase family protein</fullName>
    </submittedName>
</protein>
<dbReference type="InterPro" id="IPR018187">
    <property type="entry name" value="Asp/Glu_racemase_AS_1"/>
</dbReference>
<name>A0ABT3KUN8_9BURK</name>
<proteinExistence type="inferred from homology"/>